<feature type="region of interest" description="Disordered" evidence="1">
    <location>
        <begin position="1"/>
        <end position="40"/>
    </location>
</feature>
<proteinExistence type="predicted"/>
<evidence type="ECO:0000313" key="3">
    <source>
        <dbReference type="Proteomes" id="UP000182235"/>
    </source>
</evidence>
<sequence>MATMKTAIETSAKALARSQSDTEPLRRSQHIRSLEARGNEQSEMILRETRQEYAKSRRKPKGWALKDWNLSTYGMPQRITQPRELRKRNPSTQLTPPLVIGNRAVLENQHLKRRGRRS</sequence>
<accession>A0A1J9P6D9</accession>
<name>A0A1J9P6D9_9EURO</name>
<dbReference type="Proteomes" id="UP000182235">
    <property type="component" value="Unassembled WGS sequence"/>
</dbReference>
<gene>
    <name evidence="2" type="ORF">AJ78_07139</name>
</gene>
<dbReference type="EMBL" id="LGRN01000431">
    <property type="protein sequence ID" value="OJD12233.1"/>
    <property type="molecule type" value="Genomic_DNA"/>
</dbReference>
<evidence type="ECO:0000256" key="1">
    <source>
        <dbReference type="SAM" id="MobiDB-lite"/>
    </source>
</evidence>
<feature type="region of interest" description="Disordered" evidence="1">
    <location>
        <begin position="82"/>
        <end position="118"/>
    </location>
</feature>
<dbReference type="AlphaFoldDB" id="A0A1J9P6D9"/>
<protein>
    <submittedName>
        <fullName evidence="2">Uncharacterized protein</fullName>
    </submittedName>
</protein>
<keyword evidence="3" id="KW-1185">Reference proteome</keyword>
<dbReference type="VEuPathDB" id="FungiDB:AJ78_07139"/>
<reference evidence="2 3" key="1">
    <citation type="submission" date="2015-07" db="EMBL/GenBank/DDBJ databases">
        <title>Emmonsia species relationships and genome sequence.</title>
        <authorList>
            <consortium name="The Broad Institute Genomics Platform"/>
            <person name="Cuomo C.A."/>
            <person name="Munoz J.F."/>
            <person name="Imamovic A."/>
            <person name="Priest M.E."/>
            <person name="Young S."/>
            <person name="Clay O.K."/>
            <person name="McEwen J.G."/>
        </authorList>
    </citation>
    <scope>NUCLEOTIDE SEQUENCE [LARGE SCALE GENOMIC DNA]</scope>
    <source>
        <strain evidence="2 3">UAMH 9510</strain>
    </source>
</reference>
<organism evidence="2 3">
    <name type="scientific">Emergomyces pasteurianus Ep9510</name>
    <dbReference type="NCBI Taxonomy" id="1447872"/>
    <lineage>
        <taxon>Eukaryota</taxon>
        <taxon>Fungi</taxon>
        <taxon>Dikarya</taxon>
        <taxon>Ascomycota</taxon>
        <taxon>Pezizomycotina</taxon>
        <taxon>Eurotiomycetes</taxon>
        <taxon>Eurotiomycetidae</taxon>
        <taxon>Onygenales</taxon>
        <taxon>Ajellomycetaceae</taxon>
        <taxon>Emergomyces</taxon>
    </lineage>
</organism>
<evidence type="ECO:0000313" key="2">
    <source>
        <dbReference type="EMBL" id="OJD12233.1"/>
    </source>
</evidence>
<comment type="caution">
    <text evidence="2">The sequence shown here is derived from an EMBL/GenBank/DDBJ whole genome shotgun (WGS) entry which is preliminary data.</text>
</comment>